<keyword evidence="1" id="KW-0472">Membrane</keyword>
<name>A0A2M7XDE3_9BACT</name>
<evidence type="ECO:0000259" key="2">
    <source>
        <dbReference type="Pfam" id="PF08308"/>
    </source>
</evidence>
<evidence type="ECO:0000313" key="3">
    <source>
        <dbReference type="EMBL" id="PJA45746.1"/>
    </source>
</evidence>
<organism evidence="3 4">
    <name type="scientific">Candidatus Uhrbacteria bacterium CG_4_9_14_3_um_filter_41_35</name>
    <dbReference type="NCBI Taxonomy" id="1975034"/>
    <lineage>
        <taxon>Bacteria</taxon>
        <taxon>Candidatus Uhriibacteriota</taxon>
    </lineage>
</organism>
<dbReference type="Gene3D" id="2.60.40.1120">
    <property type="entry name" value="Carboxypeptidase-like, regulatory domain"/>
    <property type="match status" value="1"/>
</dbReference>
<dbReference type="Proteomes" id="UP000231263">
    <property type="component" value="Unassembled WGS sequence"/>
</dbReference>
<reference evidence="4" key="1">
    <citation type="submission" date="2017-09" db="EMBL/GenBank/DDBJ databases">
        <title>Depth-based differentiation of microbial function through sediment-hosted aquifers and enrichment of novel symbionts in the deep terrestrial subsurface.</title>
        <authorList>
            <person name="Probst A.J."/>
            <person name="Ladd B."/>
            <person name="Jarett J.K."/>
            <person name="Geller-Mcgrath D.E."/>
            <person name="Sieber C.M.K."/>
            <person name="Emerson J.B."/>
            <person name="Anantharaman K."/>
            <person name="Thomas B.C."/>
            <person name="Malmstrom R."/>
            <person name="Stieglmeier M."/>
            <person name="Klingl A."/>
            <person name="Woyke T."/>
            <person name="Ryan C.M."/>
            <person name="Banfield J.F."/>
        </authorList>
    </citation>
    <scope>NUCLEOTIDE SEQUENCE [LARGE SCALE GENOMIC DNA]</scope>
</reference>
<feature type="transmembrane region" description="Helical" evidence="1">
    <location>
        <begin position="7"/>
        <end position="27"/>
    </location>
</feature>
<dbReference type="GO" id="GO:0030246">
    <property type="term" value="F:carbohydrate binding"/>
    <property type="evidence" value="ECO:0007669"/>
    <property type="project" value="InterPro"/>
</dbReference>
<accession>A0A2M7XDE3</accession>
<proteinExistence type="predicted"/>
<sequence length="440" mass="49587">MNKTSRNILFIVFVTFFFVGAPIIVLYTAGIRYDVKSGEVLKTGVISVTTTPRSANLLVNGAEINHETPYVIKNLNPGTYTVEIQKPDYHPWKSTVSVKASETSFIQNIILFRDEPPKLRLSKLDTNISRSPNNDIIAYFKSNTEPYDLVVWDVVNNRLIKSFVVKDILDPSDYSINWSIEGKNILLKSKTTADFKVFSLADSVVDFTKLQSPEITQVFWHPSTENILYISSNTEMAQINLETGDTETFTGESKNSVLVDASLLSFFNNGAQIELRQTIGTETSLVALLPISEYTILARHGAYLMLSDNRKELFLVNIHDKQPLLLESKAILFDWLDSEELLAYSDGNEINVYDPKTHSNVFITRQAEQITAVKWHGTGNTILATTKNSITAIETFKAGEDRMITPLLSNVNIENFWVSNDNKLAYYFTGSDLYSLQLTK</sequence>
<dbReference type="SUPFAM" id="SSF82171">
    <property type="entry name" value="DPP6 N-terminal domain-like"/>
    <property type="match status" value="1"/>
</dbReference>
<dbReference type="SUPFAM" id="SSF49452">
    <property type="entry name" value="Starch-binding domain-like"/>
    <property type="match status" value="1"/>
</dbReference>
<protein>
    <recommendedName>
        <fullName evidence="2">PEGA domain-containing protein</fullName>
    </recommendedName>
</protein>
<dbReference type="Pfam" id="PF08308">
    <property type="entry name" value="PEGA"/>
    <property type="match status" value="1"/>
</dbReference>
<evidence type="ECO:0000256" key="1">
    <source>
        <dbReference type="SAM" id="Phobius"/>
    </source>
</evidence>
<keyword evidence="1" id="KW-0812">Transmembrane</keyword>
<comment type="caution">
    <text evidence="3">The sequence shown here is derived from an EMBL/GenBank/DDBJ whole genome shotgun (WGS) entry which is preliminary data.</text>
</comment>
<dbReference type="EMBL" id="PFWT01000026">
    <property type="protein sequence ID" value="PJA45746.1"/>
    <property type="molecule type" value="Genomic_DNA"/>
</dbReference>
<dbReference type="InterPro" id="IPR013784">
    <property type="entry name" value="Carb-bd-like_fold"/>
</dbReference>
<evidence type="ECO:0000313" key="4">
    <source>
        <dbReference type="Proteomes" id="UP000231263"/>
    </source>
</evidence>
<gene>
    <name evidence="3" type="ORF">CO173_04825</name>
</gene>
<dbReference type="InterPro" id="IPR013229">
    <property type="entry name" value="PEGA"/>
</dbReference>
<keyword evidence="1" id="KW-1133">Transmembrane helix</keyword>
<dbReference type="AlphaFoldDB" id="A0A2M7XDE3"/>
<feature type="domain" description="PEGA" evidence="2">
    <location>
        <begin position="44"/>
        <end position="104"/>
    </location>
</feature>